<evidence type="ECO:0000256" key="2">
    <source>
        <dbReference type="ARBA" id="ARBA00004123"/>
    </source>
</evidence>
<evidence type="ECO:0000256" key="4">
    <source>
        <dbReference type="ARBA" id="ARBA00022670"/>
    </source>
</evidence>
<dbReference type="AlphaFoldDB" id="A0A8C4SZD0"/>
<proteinExistence type="predicted"/>
<dbReference type="InterPro" id="IPR009060">
    <property type="entry name" value="UBA-like_sf"/>
</dbReference>
<feature type="domain" description="UBA-like" evidence="10">
    <location>
        <begin position="17"/>
        <end position="58"/>
    </location>
</feature>
<dbReference type="Ensembl" id="ENSECRT00000025467.1">
    <property type="protein sequence ID" value="ENSECRP00000024928.1"/>
    <property type="gene ID" value="ENSECRG00000016888.1"/>
</dbReference>
<reference evidence="11" key="3">
    <citation type="submission" date="2025-09" db="UniProtKB">
        <authorList>
            <consortium name="Ensembl"/>
        </authorList>
    </citation>
    <scope>IDENTIFICATION</scope>
</reference>
<organism evidence="11 12">
    <name type="scientific">Erpetoichthys calabaricus</name>
    <name type="common">Rope fish</name>
    <name type="synonym">Calamoichthys calabaricus</name>
    <dbReference type="NCBI Taxonomy" id="27687"/>
    <lineage>
        <taxon>Eukaryota</taxon>
        <taxon>Metazoa</taxon>
        <taxon>Chordata</taxon>
        <taxon>Craniata</taxon>
        <taxon>Vertebrata</taxon>
        <taxon>Euteleostomi</taxon>
        <taxon>Actinopterygii</taxon>
        <taxon>Polypteriformes</taxon>
        <taxon>Polypteridae</taxon>
        <taxon>Erpetoichthys</taxon>
    </lineage>
</organism>
<keyword evidence="5" id="KW-0833">Ubl conjugation pathway</keyword>
<comment type="catalytic activity">
    <reaction evidence="1">
        <text>Thiol-dependent hydrolysis of ester, thioester, amide, peptide and isopeptide bonds formed by the C-terminal Gly of ubiquitin (a 76-residue protein attached to proteins as an intracellular targeting signal).</text>
        <dbReference type="EC" id="3.4.19.12"/>
    </reaction>
</comment>
<feature type="region of interest" description="Disordered" evidence="9">
    <location>
        <begin position="62"/>
        <end position="91"/>
    </location>
</feature>
<keyword evidence="12" id="KW-1185">Reference proteome</keyword>
<dbReference type="Gene3D" id="6.10.250.1720">
    <property type="match status" value="1"/>
</dbReference>
<dbReference type="EC" id="3.4.19.12" evidence="3"/>
<dbReference type="Proteomes" id="UP000694620">
    <property type="component" value="Chromosome 9"/>
</dbReference>
<keyword evidence="8" id="KW-0539">Nucleus</keyword>
<comment type="subcellular location">
    <subcellularLocation>
        <location evidence="2">Nucleus</location>
    </subcellularLocation>
</comment>
<evidence type="ECO:0000256" key="9">
    <source>
        <dbReference type="SAM" id="MobiDB-lite"/>
    </source>
</evidence>
<accession>A0A8C4SZD0</accession>
<evidence type="ECO:0000259" key="10">
    <source>
        <dbReference type="Pfam" id="PF22566"/>
    </source>
</evidence>
<feature type="compositionally biased region" description="Basic and acidic residues" evidence="9">
    <location>
        <begin position="78"/>
        <end position="91"/>
    </location>
</feature>
<name>A0A8C4SZD0_ERPCA</name>
<dbReference type="SUPFAM" id="SSF46934">
    <property type="entry name" value="UBA-like"/>
    <property type="match status" value="1"/>
</dbReference>
<evidence type="ECO:0000256" key="6">
    <source>
        <dbReference type="ARBA" id="ARBA00022801"/>
    </source>
</evidence>
<evidence type="ECO:0000256" key="3">
    <source>
        <dbReference type="ARBA" id="ARBA00012759"/>
    </source>
</evidence>
<dbReference type="GO" id="GO:0006508">
    <property type="term" value="P:proteolysis"/>
    <property type="evidence" value="ECO:0007669"/>
    <property type="project" value="UniProtKB-KW"/>
</dbReference>
<evidence type="ECO:0000313" key="11">
    <source>
        <dbReference type="Ensembl" id="ENSECRP00000024928.1"/>
    </source>
</evidence>
<keyword evidence="6" id="KW-0378">Hydrolase</keyword>
<evidence type="ECO:0000313" key="12">
    <source>
        <dbReference type="Proteomes" id="UP000694620"/>
    </source>
</evidence>
<reference evidence="11" key="1">
    <citation type="submission" date="2021-06" db="EMBL/GenBank/DDBJ databases">
        <authorList>
            <consortium name="Wellcome Sanger Institute Data Sharing"/>
        </authorList>
    </citation>
    <scope>NUCLEOTIDE SEQUENCE [LARGE SCALE GENOMIC DNA]</scope>
</reference>
<evidence type="ECO:0000256" key="8">
    <source>
        <dbReference type="ARBA" id="ARBA00023242"/>
    </source>
</evidence>
<dbReference type="InterPro" id="IPR054108">
    <property type="entry name" value="USP25/28_UIM"/>
</dbReference>
<dbReference type="GO" id="GO:0005634">
    <property type="term" value="C:nucleus"/>
    <property type="evidence" value="ECO:0007669"/>
    <property type="project" value="UniProtKB-SubCell"/>
</dbReference>
<reference evidence="11" key="2">
    <citation type="submission" date="2025-08" db="UniProtKB">
        <authorList>
            <consortium name="Ensembl"/>
        </authorList>
    </citation>
    <scope>IDENTIFICATION</scope>
</reference>
<dbReference type="Gene3D" id="1.10.8.10">
    <property type="entry name" value="DNA helicase RuvA subunit, C-terminal domain"/>
    <property type="match status" value="1"/>
</dbReference>
<evidence type="ECO:0000256" key="7">
    <source>
        <dbReference type="ARBA" id="ARBA00022807"/>
    </source>
</evidence>
<keyword evidence="4" id="KW-0645">Protease</keyword>
<sequence>MTAELQCENEESAEKTQQFLINQLREITGTQDIRILQKTLKASNWDVSQAISLLTAQEPETEVTAVEPSATEGSAVGRDVEKNSNDVTHNDNDDLQAAIQLSLQESCCAQVEERDLNRYGSRKKVYKK</sequence>
<dbReference type="Pfam" id="PF21909">
    <property type="entry name" value="USP_UIM_N"/>
    <property type="match status" value="1"/>
</dbReference>
<protein>
    <recommendedName>
        <fullName evidence="3">ubiquitinyl hydrolase 1</fullName>
        <ecNumber evidence="3">3.4.19.12</ecNumber>
    </recommendedName>
</protein>
<dbReference type="GO" id="GO:0004843">
    <property type="term" value="F:cysteine-type deubiquitinase activity"/>
    <property type="evidence" value="ECO:0007669"/>
    <property type="project" value="UniProtKB-EC"/>
</dbReference>
<dbReference type="GeneTree" id="ENSGT00940000175256"/>
<evidence type="ECO:0000256" key="1">
    <source>
        <dbReference type="ARBA" id="ARBA00000707"/>
    </source>
</evidence>
<keyword evidence="7" id="KW-0788">Thiol protease</keyword>
<dbReference type="InterPro" id="IPR054109">
    <property type="entry name" value="UBA_8"/>
</dbReference>
<dbReference type="Pfam" id="PF22566">
    <property type="entry name" value="UBA_8"/>
    <property type="match status" value="1"/>
</dbReference>
<evidence type="ECO:0000256" key="5">
    <source>
        <dbReference type="ARBA" id="ARBA00022786"/>
    </source>
</evidence>